<reference evidence="2" key="1">
    <citation type="submission" date="2023-07" db="EMBL/GenBank/DDBJ databases">
        <title>Chromosome-level genome assembly of Artemia franciscana.</title>
        <authorList>
            <person name="Jo E."/>
        </authorList>
    </citation>
    <scope>NUCLEOTIDE SEQUENCE</scope>
    <source>
        <tissue evidence="2">Whole body</tissue>
    </source>
</reference>
<accession>A0AA88KZV9</accession>
<protein>
    <submittedName>
        <fullName evidence="2">Uncharacterized protein</fullName>
    </submittedName>
</protein>
<gene>
    <name evidence="2" type="ORF">QYM36_012379</name>
</gene>
<name>A0AA88KZV9_ARTSF</name>
<organism evidence="2 3">
    <name type="scientific">Artemia franciscana</name>
    <name type="common">Brine shrimp</name>
    <name type="synonym">Artemia sanfranciscana</name>
    <dbReference type="NCBI Taxonomy" id="6661"/>
    <lineage>
        <taxon>Eukaryota</taxon>
        <taxon>Metazoa</taxon>
        <taxon>Ecdysozoa</taxon>
        <taxon>Arthropoda</taxon>
        <taxon>Crustacea</taxon>
        <taxon>Branchiopoda</taxon>
        <taxon>Anostraca</taxon>
        <taxon>Artemiidae</taxon>
        <taxon>Artemia</taxon>
    </lineage>
</organism>
<evidence type="ECO:0000256" key="1">
    <source>
        <dbReference type="SAM" id="MobiDB-lite"/>
    </source>
</evidence>
<dbReference type="AlphaFoldDB" id="A0AA88KZV9"/>
<evidence type="ECO:0000313" key="3">
    <source>
        <dbReference type="Proteomes" id="UP001187531"/>
    </source>
</evidence>
<dbReference type="Proteomes" id="UP001187531">
    <property type="component" value="Unassembled WGS sequence"/>
</dbReference>
<comment type="caution">
    <text evidence="2">The sequence shown here is derived from an EMBL/GenBank/DDBJ whole genome shotgun (WGS) entry which is preliminary data.</text>
</comment>
<dbReference type="SUPFAM" id="SSF56219">
    <property type="entry name" value="DNase I-like"/>
    <property type="match status" value="1"/>
</dbReference>
<dbReference type="InterPro" id="IPR036691">
    <property type="entry name" value="Endo/exonu/phosph_ase_sf"/>
</dbReference>
<proteinExistence type="predicted"/>
<keyword evidence="3" id="KW-1185">Reference proteome</keyword>
<sequence length="159" mass="17809">MSQHDLDILALSGEQRPCSGFGKLPSGHSIIFSGPESRKEHRVALMMTRKTNLSLLKLQPFLSRILTIRFASQHAKLSAVVCYAPTKAASDDVKEFYRTLQSVASDIPRHDIACFVGDFNAKIGGDRKYCPQSIGYHGLPRWHHQKPDRPLRSQSQTAH</sequence>
<evidence type="ECO:0000313" key="2">
    <source>
        <dbReference type="EMBL" id="KAK2711177.1"/>
    </source>
</evidence>
<dbReference type="Gene3D" id="3.60.10.10">
    <property type="entry name" value="Endonuclease/exonuclease/phosphatase"/>
    <property type="match status" value="1"/>
</dbReference>
<dbReference type="EMBL" id="JAVRJZ010000016">
    <property type="protein sequence ID" value="KAK2711177.1"/>
    <property type="molecule type" value="Genomic_DNA"/>
</dbReference>
<feature type="region of interest" description="Disordered" evidence="1">
    <location>
        <begin position="140"/>
        <end position="159"/>
    </location>
</feature>